<dbReference type="InterPro" id="IPR000620">
    <property type="entry name" value="EamA_dom"/>
</dbReference>
<keyword evidence="5 7" id="KW-0472">Membrane</keyword>
<feature type="transmembrane region" description="Helical" evidence="7">
    <location>
        <begin position="77"/>
        <end position="97"/>
    </location>
</feature>
<organism evidence="9 10">
    <name type="scientific">Chitiniphilus eburneus</name>
    <dbReference type="NCBI Taxonomy" id="2571148"/>
    <lineage>
        <taxon>Bacteria</taxon>
        <taxon>Pseudomonadati</taxon>
        <taxon>Pseudomonadota</taxon>
        <taxon>Betaproteobacteria</taxon>
        <taxon>Neisseriales</taxon>
        <taxon>Chitinibacteraceae</taxon>
        <taxon>Chitiniphilus</taxon>
    </lineage>
</organism>
<dbReference type="EMBL" id="SUMF01000028">
    <property type="protein sequence ID" value="TJZ67151.1"/>
    <property type="molecule type" value="Genomic_DNA"/>
</dbReference>
<feature type="transmembrane region" description="Helical" evidence="7">
    <location>
        <begin position="138"/>
        <end position="157"/>
    </location>
</feature>
<evidence type="ECO:0000259" key="8">
    <source>
        <dbReference type="Pfam" id="PF00892"/>
    </source>
</evidence>
<dbReference type="GO" id="GO:0016020">
    <property type="term" value="C:membrane"/>
    <property type="evidence" value="ECO:0007669"/>
    <property type="project" value="UniProtKB-SubCell"/>
</dbReference>
<feature type="transmembrane region" description="Helical" evidence="7">
    <location>
        <begin position="271"/>
        <end position="293"/>
    </location>
</feature>
<dbReference type="PANTHER" id="PTHR32322:SF2">
    <property type="entry name" value="EAMA DOMAIN-CONTAINING PROTEIN"/>
    <property type="match status" value="1"/>
</dbReference>
<evidence type="ECO:0000256" key="1">
    <source>
        <dbReference type="ARBA" id="ARBA00004141"/>
    </source>
</evidence>
<dbReference type="Pfam" id="PF00892">
    <property type="entry name" value="EamA"/>
    <property type="match status" value="2"/>
</dbReference>
<feature type="transmembrane region" description="Helical" evidence="7">
    <location>
        <begin position="237"/>
        <end position="259"/>
    </location>
</feature>
<reference evidence="9 10" key="1">
    <citation type="submission" date="2019-04" db="EMBL/GenBank/DDBJ databases">
        <title>Chitiniphilus eburnea sp. nov., a novel chitinolytic bacterium isolated from aquaculture sludge.</title>
        <authorList>
            <person name="Sheng M."/>
        </authorList>
    </citation>
    <scope>NUCLEOTIDE SEQUENCE [LARGE SCALE GENOMIC DNA]</scope>
    <source>
        <strain evidence="9 10">HX-2-15</strain>
    </source>
</reference>
<evidence type="ECO:0000256" key="6">
    <source>
        <dbReference type="SAM" id="MobiDB-lite"/>
    </source>
</evidence>
<evidence type="ECO:0000256" key="5">
    <source>
        <dbReference type="ARBA" id="ARBA00023136"/>
    </source>
</evidence>
<name>A0A4U0PGQ9_9NEIS</name>
<keyword evidence="4 7" id="KW-1133">Transmembrane helix</keyword>
<evidence type="ECO:0000256" key="4">
    <source>
        <dbReference type="ARBA" id="ARBA00022989"/>
    </source>
</evidence>
<dbReference type="AlphaFoldDB" id="A0A4U0PGQ9"/>
<comment type="subcellular location">
    <subcellularLocation>
        <location evidence="1">Membrane</location>
        <topology evidence="1">Multi-pass membrane protein</topology>
    </subcellularLocation>
</comment>
<feature type="region of interest" description="Disordered" evidence="6">
    <location>
        <begin position="1"/>
        <end position="35"/>
    </location>
</feature>
<feature type="transmembrane region" description="Helical" evidence="7">
    <location>
        <begin position="305"/>
        <end position="324"/>
    </location>
</feature>
<evidence type="ECO:0000313" key="10">
    <source>
        <dbReference type="Proteomes" id="UP000310016"/>
    </source>
</evidence>
<feature type="transmembrane region" description="Helical" evidence="7">
    <location>
        <begin position="47"/>
        <end position="71"/>
    </location>
</feature>
<evidence type="ECO:0000313" key="9">
    <source>
        <dbReference type="EMBL" id="TJZ67151.1"/>
    </source>
</evidence>
<dbReference type="InterPro" id="IPR050638">
    <property type="entry name" value="AA-Vitamin_Transporters"/>
</dbReference>
<evidence type="ECO:0000256" key="3">
    <source>
        <dbReference type="ARBA" id="ARBA00022692"/>
    </source>
</evidence>
<dbReference type="InterPro" id="IPR037185">
    <property type="entry name" value="EmrE-like"/>
</dbReference>
<proteinExistence type="inferred from homology"/>
<comment type="caution">
    <text evidence="9">The sequence shown here is derived from an EMBL/GenBank/DDBJ whole genome shotgun (WGS) entry which is preliminary data.</text>
</comment>
<feature type="compositionally biased region" description="Pro residues" evidence="6">
    <location>
        <begin position="1"/>
        <end position="10"/>
    </location>
</feature>
<feature type="transmembrane region" description="Helical" evidence="7">
    <location>
        <begin position="109"/>
        <end position="132"/>
    </location>
</feature>
<dbReference type="SUPFAM" id="SSF103481">
    <property type="entry name" value="Multidrug resistance efflux transporter EmrE"/>
    <property type="match status" value="1"/>
</dbReference>
<accession>A0A4U0PGQ9</accession>
<dbReference type="OrthoDB" id="7216522at2"/>
<protein>
    <submittedName>
        <fullName evidence="9">DMT family transporter</fullName>
    </submittedName>
</protein>
<gene>
    <name evidence="9" type="ORF">FAZ21_16615</name>
</gene>
<comment type="similarity">
    <text evidence="2">Belongs to the EamA transporter family.</text>
</comment>
<evidence type="ECO:0000256" key="2">
    <source>
        <dbReference type="ARBA" id="ARBA00007362"/>
    </source>
</evidence>
<keyword evidence="3 7" id="KW-0812">Transmembrane</keyword>
<feature type="domain" description="EamA" evidence="8">
    <location>
        <begin position="49"/>
        <end position="156"/>
    </location>
</feature>
<dbReference type="PANTHER" id="PTHR32322">
    <property type="entry name" value="INNER MEMBRANE TRANSPORTER"/>
    <property type="match status" value="1"/>
</dbReference>
<feature type="transmembrane region" description="Helical" evidence="7">
    <location>
        <begin position="203"/>
        <end position="225"/>
    </location>
</feature>
<sequence>MRRRGFPPPARQTGNPLPRPGAGTRDNNRLYGSAPPRRSLHLSENTMWSGIVAGLAAGALWGFAFVAPAALSHQSPLAVAMGRYLVYAVLCAVLLARHHRRVRALPPRLLAAAFGLGLLGNAFYYSILSLAIRYANSAVVSLIIGTIPLWLAAIDLAHTRRSAAVRRRLMRALIVPLACVLAGLLLINHAGLADLKHGDVHRFLLGVALAAIAAACWTTFAAFNARVLKRSSVDNGTWTSLLGLGTALGFVPLLPLAGLAGGAQFTLDAALIGWSLLLGIGASWIATWLWNLASQRLPVGLVGQLIVSETVFALLYGFVLAWRAPRGSELAAIALFVCGVMLAIRAFQRAHAHTEPVH</sequence>
<feature type="transmembrane region" description="Helical" evidence="7">
    <location>
        <begin position="330"/>
        <end position="347"/>
    </location>
</feature>
<feature type="transmembrane region" description="Helical" evidence="7">
    <location>
        <begin position="169"/>
        <end position="191"/>
    </location>
</feature>
<feature type="domain" description="EamA" evidence="8">
    <location>
        <begin position="205"/>
        <end position="344"/>
    </location>
</feature>
<dbReference type="Proteomes" id="UP000310016">
    <property type="component" value="Unassembled WGS sequence"/>
</dbReference>
<keyword evidence="10" id="KW-1185">Reference proteome</keyword>
<evidence type="ECO:0000256" key="7">
    <source>
        <dbReference type="SAM" id="Phobius"/>
    </source>
</evidence>